<comment type="caution">
    <text evidence="1">The sequence shown here is derived from an EMBL/GenBank/DDBJ whole genome shotgun (WGS) entry which is preliminary data.</text>
</comment>
<dbReference type="Proteomes" id="UP000321306">
    <property type="component" value="Unassembled WGS sequence"/>
</dbReference>
<name>A0A511MV20_DEIC1</name>
<protein>
    <submittedName>
        <fullName evidence="1">Uncharacterized protein</fullName>
    </submittedName>
</protein>
<dbReference type="EMBL" id="BJXB01000001">
    <property type="protein sequence ID" value="GEM44429.1"/>
    <property type="molecule type" value="Genomic_DNA"/>
</dbReference>
<gene>
    <name evidence="1" type="ORF">DC3_00640</name>
</gene>
<dbReference type="AlphaFoldDB" id="A0A511MV20"/>
<evidence type="ECO:0000313" key="2">
    <source>
        <dbReference type="Proteomes" id="UP000321306"/>
    </source>
</evidence>
<organism evidence="1 2">
    <name type="scientific">Deinococcus cellulosilyticus (strain DSM 18568 / NBRC 106333 / KACC 11606 / 5516J-15)</name>
    <dbReference type="NCBI Taxonomy" id="1223518"/>
    <lineage>
        <taxon>Bacteria</taxon>
        <taxon>Thermotogati</taxon>
        <taxon>Deinococcota</taxon>
        <taxon>Deinococci</taxon>
        <taxon>Deinococcales</taxon>
        <taxon>Deinococcaceae</taxon>
        <taxon>Deinococcus</taxon>
    </lineage>
</organism>
<proteinExistence type="predicted"/>
<evidence type="ECO:0000313" key="1">
    <source>
        <dbReference type="EMBL" id="GEM44429.1"/>
    </source>
</evidence>
<accession>A0A511MV20</accession>
<sequence>MKDQLNILNVQIYVFRISQLRKECQSSQAMRLTEDLSKRAVWKKANPVQHATEPDSLDG</sequence>
<reference evidence="1 2" key="1">
    <citation type="submission" date="2019-07" db="EMBL/GenBank/DDBJ databases">
        <title>Whole genome shotgun sequence of Deinococcus cellulosilyticus NBRC 106333.</title>
        <authorList>
            <person name="Hosoyama A."/>
            <person name="Uohara A."/>
            <person name="Ohji S."/>
            <person name="Ichikawa N."/>
        </authorList>
    </citation>
    <scope>NUCLEOTIDE SEQUENCE [LARGE SCALE GENOMIC DNA]</scope>
    <source>
        <strain evidence="1 2">NBRC 106333</strain>
    </source>
</reference>
<keyword evidence="2" id="KW-1185">Reference proteome</keyword>